<dbReference type="InterPro" id="IPR040928">
    <property type="entry name" value="Importin_rep_5"/>
</dbReference>
<dbReference type="GO" id="GO:0005737">
    <property type="term" value="C:cytoplasm"/>
    <property type="evidence" value="ECO:0007669"/>
    <property type="project" value="UniProtKB-SubCell"/>
</dbReference>
<dbReference type="InterPro" id="IPR041389">
    <property type="entry name" value="Importin_rep_6"/>
</dbReference>
<comment type="caution">
    <text evidence="10">The sequence shown here is derived from an EMBL/GenBank/DDBJ whole genome shotgun (WGS) entry which is preliminary data.</text>
</comment>
<evidence type="ECO:0000256" key="4">
    <source>
        <dbReference type="ARBA" id="ARBA00022490"/>
    </source>
</evidence>
<dbReference type="InterPro" id="IPR011989">
    <property type="entry name" value="ARM-like"/>
</dbReference>
<dbReference type="AlphaFoldDB" id="A0AAV9UWT9"/>
<dbReference type="Pfam" id="PF25574">
    <property type="entry name" value="TPR_IMB1"/>
    <property type="match status" value="1"/>
</dbReference>
<evidence type="ECO:0000259" key="9">
    <source>
        <dbReference type="SMART" id="SM01349"/>
    </source>
</evidence>
<evidence type="ECO:0000256" key="7">
    <source>
        <dbReference type="ARBA" id="ARBA00023242"/>
    </source>
</evidence>
<evidence type="ECO:0000256" key="1">
    <source>
        <dbReference type="ARBA" id="ARBA00004123"/>
    </source>
</evidence>
<evidence type="ECO:0000313" key="11">
    <source>
        <dbReference type="Proteomes" id="UP001375240"/>
    </source>
</evidence>
<dbReference type="EMBL" id="JAVHNQ010000004">
    <property type="protein sequence ID" value="KAK6349963.1"/>
    <property type="molecule type" value="Genomic_DNA"/>
</dbReference>
<keyword evidence="4" id="KW-0963">Cytoplasm</keyword>
<feature type="domain" description="TOG" evidence="9">
    <location>
        <begin position="348"/>
        <end position="594"/>
    </location>
</feature>
<evidence type="ECO:0000256" key="8">
    <source>
        <dbReference type="SAM" id="Coils"/>
    </source>
</evidence>
<protein>
    <recommendedName>
        <fullName evidence="9">TOG domain-containing protein</fullName>
    </recommendedName>
</protein>
<keyword evidence="11" id="KW-1185">Reference proteome</keyword>
<dbReference type="InterPro" id="IPR040122">
    <property type="entry name" value="Importin_beta"/>
</dbReference>
<keyword evidence="7" id="KW-0539">Nucleus</keyword>
<evidence type="ECO:0000256" key="6">
    <source>
        <dbReference type="ARBA" id="ARBA00022927"/>
    </source>
</evidence>
<dbReference type="Proteomes" id="UP001375240">
    <property type="component" value="Unassembled WGS sequence"/>
</dbReference>
<name>A0AAV9UWT9_9PEZI</name>
<evidence type="ECO:0000256" key="2">
    <source>
        <dbReference type="ARBA" id="ARBA00004496"/>
    </source>
</evidence>
<evidence type="ECO:0000256" key="3">
    <source>
        <dbReference type="ARBA" id="ARBA00022448"/>
    </source>
</evidence>
<evidence type="ECO:0000313" key="10">
    <source>
        <dbReference type="EMBL" id="KAK6349963.1"/>
    </source>
</evidence>
<keyword evidence="6" id="KW-0653">Protein transport</keyword>
<proteinExistence type="predicted"/>
<comment type="subcellular location">
    <subcellularLocation>
        <location evidence="2">Cytoplasm</location>
    </subcellularLocation>
    <subcellularLocation>
        <location evidence="1">Nucleus</location>
    </subcellularLocation>
</comment>
<keyword evidence="3" id="KW-0813">Transport</keyword>
<dbReference type="PANTHER" id="PTHR10527">
    <property type="entry name" value="IMPORTIN BETA"/>
    <property type="match status" value="1"/>
</dbReference>
<dbReference type="InterPro" id="IPR016024">
    <property type="entry name" value="ARM-type_fold"/>
</dbReference>
<dbReference type="GO" id="GO:0006606">
    <property type="term" value="P:protein import into nucleus"/>
    <property type="evidence" value="ECO:0007669"/>
    <property type="project" value="InterPro"/>
</dbReference>
<dbReference type="InterPro" id="IPR057672">
    <property type="entry name" value="TPR_IPO4/5"/>
</dbReference>
<sequence length="1090" mass="121213">MSADARLALEPLLHALISTDNAARSRAEEVLANEWVAQRPEMLMLGLADTIRTSDDPNTRSFAAVLFRRMAGKTVKKPEPRDLFISIDQNTQQAVQSLLIQCFGEETNPHVRNKIGDAIADVARQIYDDERAWPELLATLFHASKSQDPSHREGAFRIFATTPTIIEKNHAEAVRSVFQQGFRDDAVSVRIAAMEAFSAFFHSIRKAQQNSYAPLLPDMLNILVPLKTPDESDKLARAFMALIELAEISPKMFKQVFNVLVNFGIQCIQDKDLGDNTRQNALELLATFADNAPGMCRKDPNYTADMVTQCLSLMTDIGMDDDDATDWNESDDLDIDESDMNHVVGEQCMDRLANKLGGKTVLPPTFNWLPRMMNSASWRDRHAALMAISAISEGCRDLMLSELDKVLELVVPSLKDEHPRVKWAGCNAIGQMSTDFAGVMQEKYHAVVMDNIIPVLSSPEPRVQSHAAAALVNFCEEAEKEVLEPYLDRLLSALLQLLRNPKRYVQEQALSTIATIADSAEQAFARYYDVLMPLLFSALRQEQTKDTRLLRAKAMECATLITLAVGKEKVGKDAVELVQILGNIQQNVTEPDDPQGQYLLHCWGRMCRVMGTDFLPYLPAVMPPLLELASAKADVQLMDDKDEVEQMGQEEGWELVPVRGKYIGIKTSVLDEKHMAIELLVVYAQQLEAAFDPYVPRVLEQIALPGLSFFFHDPVRTASARCIPQLLNAVKKAHGQTSHNMVAIWGPTVNKILEVMSTEPAVDTLAEIYSCFYECVDVVGPNCLSDQHLMAFAKACETTLQDYMKRIEQRNEEMGSLEEGEELSEDTLFAIEDDQTLLADMNKAFHNVFKSVTVRFLPHFETLAGLAKSFMTSRDASDRQWALCIVDDCIEFCGPESWRYHDYFLKPLMESLRDDNPAIRQAAAYGIGIAAKSGGPVYADFVAAALPALFQVTQLPKARIEDHVYATENACASIAKILHSNSSKVGDIQAIATAWIDTLPVINDEEAAPYAYAFLAELVDQKNPAVISQPGRIFDLVVQALDADTLTGQTAERVVSSMKTLLSTPGINPQEILASIPVERHGVAQKWFSS</sequence>
<keyword evidence="5" id="KW-0677">Repeat</keyword>
<dbReference type="InterPro" id="IPR034085">
    <property type="entry name" value="TOG"/>
</dbReference>
<keyword evidence="8" id="KW-0175">Coiled coil</keyword>
<dbReference type="Pfam" id="PF18808">
    <property type="entry name" value="Importin_rep_4"/>
    <property type="match status" value="1"/>
</dbReference>
<dbReference type="Pfam" id="PF18829">
    <property type="entry name" value="Importin_rep_6"/>
    <property type="match status" value="1"/>
</dbReference>
<dbReference type="SMART" id="SM01349">
    <property type="entry name" value="TOG"/>
    <property type="match status" value="1"/>
</dbReference>
<dbReference type="Pfam" id="PF18816">
    <property type="entry name" value="Importin_rep_5"/>
    <property type="match status" value="1"/>
</dbReference>
<dbReference type="GO" id="GO:0005634">
    <property type="term" value="C:nucleus"/>
    <property type="evidence" value="ECO:0007669"/>
    <property type="project" value="UniProtKB-SubCell"/>
</dbReference>
<gene>
    <name evidence="10" type="ORF">TWF696_006218</name>
</gene>
<organism evidence="10 11">
    <name type="scientific">Orbilia brochopaga</name>
    <dbReference type="NCBI Taxonomy" id="3140254"/>
    <lineage>
        <taxon>Eukaryota</taxon>
        <taxon>Fungi</taxon>
        <taxon>Dikarya</taxon>
        <taxon>Ascomycota</taxon>
        <taxon>Pezizomycotina</taxon>
        <taxon>Orbiliomycetes</taxon>
        <taxon>Orbiliales</taxon>
        <taxon>Orbiliaceae</taxon>
        <taxon>Orbilia</taxon>
    </lineage>
</organism>
<dbReference type="Pfam" id="PF25780">
    <property type="entry name" value="TPR_IPO5"/>
    <property type="match status" value="1"/>
</dbReference>
<dbReference type="InterPro" id="IPR041653">
    <property type="entry name" value="Importin_rep_4"/>
</dbReference>
<accession>A0AAV9UWT9</accession>
<dbReference type="SUPFAM" id="SSF48371">
    <property type="entry name" value="ARM repeat"/>
    <property type="match status" value="1"/>
</dbReference>
<dbReference type="Pfam" id="PF13513">
    <property type="entry name" value="HEAT_EZ"/>
    <property type="match status" value="1"/>
</dbReference>
<reference evidence="10 11" key="1">
    <citation type="submission" date="2019-10" db="EMBL/GenBank/DDBJ databases">
        <authorList>
            <person name="Palmer J.M."/>
        </authorList>
    </citation>
    <scope>NUCLEOTIDE SEQUENCE [LARGE SCALE GENOMIC DNA]</scope>
    <source>
        <strain evidence="10 11">TWF696</strain>
    </source>
</reference>
<evidence type="ECO:0000256" key="5">
    <source>
        <dbReference type="ARBA" id="ARBA00022737"/>
    </source>
</evidence>
<dbReference type="Gene3D" id="1.25.10.10">
    <property type="entry name" value="Leucine-rich Repeat Variant"/>
    <property type="match status" value="2"/>
</dbReference>
<dbReference type="InterPro" id="IPR058584">
    <property type="entry name" value="IMB1_TNPO1-like_TPR"/>
</dbReference>
<feature type="coiled-coil region" evidence="8">
    <location>
        <begin position="793"/>
        <end position="820"/>
    </location>
</feature>